<feature type="compositionally biased region" description="Basic and acidic residues" evidence="3">
    <location>
        <begin position="675"/>
        <end position="690"/>
    </location>
</feature>
<feature type="region of interest" description="Disordered" evidence="3">
    <location>
        <begin position="1120"/>
        <end position="1144"/>
    </location>
</feature>
<organism evidence="4 5">
    <name type="scientific">Rasamsonia emersonii (strain ATCC 16479 / CBS 393.64 / IMI 116815)</name>
    <dbReference type="NCBI Taxonomy" id="1408163"/>
    <lineage>
        <taxon>Eukaryota</taxon>
        <taxon>Fungi</taxon>
        <taxon>Dikarya</taxon>
        <taxon>Ascomycota</taxon>
        <taxon>Pezizomycotina</taxon>
        <taxon>Eurotiomycetes</taxon>
        <taxon>Eurotiomycetidae</taxon>
        <taxon>Eurotiales</taxon>
        <taxon>Trichocomaceae</taxon>
        <taxon>Rasamsonia</taxon>
    </lineage>
</organism>
<name>A0A0F4YUG7_RASE3</name>
<sequence>MSGQETEKALGYITALDNARSEDKWTEVPELIRKVTKHAPHRKCSLDSQLLSTPLDLSTNEISCPPGLIQTANAEIQVVAHINNKRPSTAKGQTAPVQVSNLSELIPPLLSAIEEAEGTPQDVFQAQVCLGWIHWTLSEPGLASARLPKSFDDAAISALSDGPQGLTKWTEVCIVKGCYIKSAAQALVSGPDDALNTASSVLQRLAAPSPTFLACPQALYWSEKLLSKTALTASEQACEGTSVATETATEIALKAFRLWFAHPQVKRRELSPTVPASQLAGPSEPASQTSVWMSYYKFLSTILQRGMVYFPQSQSQGSVRAQLANEIRRIEAICENVLLREVRFPRANASNPQVESWVEQVIRNWEVLCGPDWRDEELGEGGQDAVGRNVLDILYRAATKTYHSHLILRRLFHVHAALADFELAIKALDSYIDIVVSAKDRAEKSAETGELENDETLLRTVSEGVLLLCCFGSQKEAEKAKSLIEILEKYLEKHISQESNTSDADDKALQDTNSSNVDRVSPKVIAMAYRAIGIGLANWSRWTPVNESRDDIRAEAIENLEKSISPELGEETNLSALYALALLLAESRDLDGSIEHVKLALSTNTQRNATDLSFELDQERLSRERDLVPLWHLLALLLSAKQEFDIAGRSCEAAFEQFPAAITAFDNNSKRSTRYRQDSSQRGRHDSAEARKEFLESLRGREKERILEARMTQLALIEVLEGPDVAVNHSDQLLSLFATLFEHLDLDVTTEKSPKTDRLAPPKSSAETVKSFRGSIFGRKKGSRARTGSEAGTDATDAPTIQVTDEDRGDATGRPTSQHHEAHKLHKREGSIPTAIQDQSQESKTKATDGGRAESTSPNATPTKPQQEQDAEKNQSAEEIGVALPGPPAPQVSATQKQSAKQPLPPVAHNMKHTRQPQPAGHSKQPPEQDIRLPTPHRFESPTRALTRFPTAHAQKHALAVLVKVWLLIAGLYRRAALFDDAREACEEASKQVARFEALVAAQESSAQAFSERSWGVGKSSEELWGDVFAERGALAQAQSLPYEAMDHFEEAVMRCPDHPKATVGLANLLLDIWEEKIPAEPPQPQLEADVSTLSLSRPVTCTGISTLEKSTAAALAGAATGKSNGAVDEPTSSSQRGGKAPGSLSRLAARDRAYGLLSTLTKRGSSWDDSEAWFALARAYEASGQLEKAKEVLWWCVELEDRKPIRHWWNLGAGGYVL</sequence>
<evidence type="ECO:0000313" key="4">
    <source>
        <dbReference type="EMBL" id="KKA21879.1"/>
    </source>
</evidence>
<feature type="region of interest" description="Disordered" evidence="3">
    <location>
        <begin position="750"/>
        <end position="934"/>
    </location>
</feature>
<dbReference type="STRING" id="1408163.A0A0F4YUG7"/>
<dbReference type="EMBL" id="LASV01000164">
    <property type="protein sequence ID" value="KKA21879.1"/>
    <property type="molecule type" value="Genomic_DNA"/>
</dbReference>
<proteinExistence type="inferred from homology"/>
<accession>A0A0F4YUG7</accession>
<dbReference type="SUPFAM" id="SSF48452">
    <property type="entry name" value="TPR-like"/>
    <property type="match status" value="1"/>
</dbReference>
<feature type="region of interest" description="Disordered" evidence="3">
    <location>
        <begin position="669"/>
        <end position="690"/>
    </location>
</feature>
<evidence type="ECO:0000256" key="2">
    <source>
        <dbReference type="ARBA" id="ARBA00038251"/>
    </source>
</evidence>
<dbReference type="RefSeq" id="XP_013328491.1">
    <property type="nucleotide sequence ID" value="XM_013473037.1"/>
</dbReference>
<evidence type="ECO:0000256" key="1">
    <source>
        <dbReference type="ARBA" id="ARBA00002550"/>
    </source>
</evidence>
<dbReference type="SMART" id="SM00028">
    <property type="entry name" value="TPR"/>
    <property type="match status" value="5"/>
</dbReference>
<feature type="compositionally biased region" description="Polar residues" evidence="3">
    <location>
        <begin position="892"/>
        <end position="901"/>
    </location>
</feature>
<feature type="compositionally biased region" description="Basic and acidic residues" evidence="3">
    <location>
        <begin position="925"/>
        <end position="934"/>
    </location>
</feature>
<evidence type="ECO:0000313" key="5">
    <source>
        <dbReference type="Proteomes" id="UP000053958"/>
    </source>
</evidence>
<dbReference type="InterPro" id="IPR051722">
    <property type="entry name" value="Endocytosis_PI4K-reg_protein"/>
</dbReference>
<feature type="compositionally biased region" description="Basic and acidic residues" evidence="3">
    <location>
        <begin position="841"/>
        <end position="852"/>
    </location>
</feature>
<dbReference type="Gene3D" id="1.25.40.10">
    <property type="entry name" value="Tetratricopeptide repeat domain"/>
    <property type="match status" value="2"/>
</dbReference>
<protein>
    <submittedName>
        <fullName evidence="4">Filamentation protein (Rhf1)</fullName>
    </submittedName>
</protein>
<feature type="compositionally biased region" description="Polar residues" evidence="3">
    <location>
        <begin position="854"/>
        <end position="868"/>
    </location>
</feature>
<dbReference type="PANTHER" id="PTHR23083">
    <property type="entry name" value="TETRATRICOPEPTIDE REPEAT PROTEIN, TPR"/>
    <property type="match status" value="1"/>
</dbReference>
<feature type="compositionally biased region" description="Basic and acidic residues" evidence="3">
    <location>
        <begin position="750"/>
        <end position="760"/>
    </location>
</feature>
<comment type="function">
    <text evidence="1">Involved in endocytosis.</text>
</comment>
<dbReference type="InterPro" id="IPR019734">
    <property type="entry name" value="TPR_rpt"/>
</dbReference>
<dbReference type="InterPro" id="IPR011990">
    <property type="entry name" value="TPR-like_helical_dom_sf"/>
</dbReference>
<dbReference type="OrthoDB" id="29013at2759"/>
<evidence type="ECO:0000256" key="3">
    <source>
        <dbReference type="SAM" id="MobiDB-lite"/>
    </source>
</evidence>
<comment type="caution">
    <text evidence="4">The sequence shown here is derived from an EMBL/GenBank/DDBJ whole genome shotgun (WGS) entry which is preliminary data.</text>
</comment>
<dbReference type="Proteomes" id="UP000053958">
    <property type="component" value="Unassembled WGS sequence"/>
</dbReference>
<comment type="similarity">
    <text evidence="2">Belongs to the YPP1 family.</text>
</comment>
<dbReference type="PANTHER" id="PTHR23083:SF464">
    <property type="entry name" value="TETRATRICOPEPTIDE REPEAT DOMAIN 7, ISOFORM A"/>
    <property type="match status" value="1"/>
</dbReference>
<gene>
    <name evidence="4" type="ORF">T310_4043</name>
</gene>
<keyword evidence="5" id="KW-1185">Reference proteome</keyword>
<dbReference type="AlphaFoldDB" id="A0A0F4YUG7"/>
<dbReference type="GeneID" id="25316392"/>
<reference evidence="4 5" key="1">
    <citation type="submission" date="2015-04" db="EMBL/GenBank/DDBJ databases">
        <authorList>
            <person name="Heijne W.H."/>
            <person name="Fedorova N.D."/>
            <person name="Nierman W.C."/>
            <person name="Vollebregt A.W."/>
            <person name="Zhao Z."/>
            <person name="Wu L."/>
            <person name="Kumar M."/>
            <person name="Stam H."/>
            <person name="van den Berg M.A."/>
            <person name="Pel H.J."/>
        </authorList>
    </citation>
    <scope>NUCLEOTIDE SEQUENCE [LARGE SCALE GENOMIC DNA]</scope>
    <source>
        <strain evidence="4 5">CBS 393.64</strain>
    </source>
</reference>
<dbReference type="Pfam" id="PF13181">
    <property type="entry name" value="TPR_8"/>
    <property type="match status" value="1"/>
</dbReference>